<keyword evidence="5" id="KW-0539">Nucleus</keyword>
<dbReference type="SMART" id="SM00432">
    <property type="entry name" value="MADS"/>
    <property type="match status" value="1"/>
</dbReference>
<evidence type="ECO:0000256" key="6">
    <source>
        <dbReference type="SAM" id="Coils"/>
    </source>
</evidence>
<evidence type="ECO:0000259" key="7">
    <source>
        <dbReference type="PROSITE" id="PS50066"/>
    </source>
</evidence>
<dbReference type="FunFam" id="3.40.1810.10:FF:000007">
    <property type="entry name" value="Transcription factor, MADS-box"/>
    <property type="match status" value="1"/>
</dbReference>
<dbReference type="InterPro" id="IPR033896">
    <property type="entry name" value="MEF2-like_N"/>
</dbReference>
<reference evidence="9" key="1">
    <citation type="journal article" date="2023" name="Plant J.">
        <title>The genome of the king protea, Protea cynaroides.</title>
        <authorList>
            <person name="Chang J."/>
            <person name="Duong T.A."/>
            <person name="Schoeman C."/>
            <person name="Ma X."/>
            <person name="Roodt D."/>
            <person name="Barker N."/>
            <person name="Li Z."/>
            <person name="Van de Peer Y."/>
            <person name="Mizrachi E."/>
        </authorList>
    </citation>
    <scope>NUCLEOTIDE SEQUENCE</scope>
    <source>
        <tissue evidence="9">Young leaves</tissue>
    </source>
</reference>
<keyword evidence="4" id="KW-0804">Transcription</keyword>
<feature type="coiled-coil region" evidence="6">
    <location>
        <begin position="86"/>
        <end position="172"/>
    </location>
</feature>
<dbReference type="InterPro" id="IPR002487">
    <property type="entry name" value="TF_Kbox"/>
</dbReference>
<dbReference type="PANTHER" id="PTHR48019">
    <property type="entry name" value="SERUM RESPONSE FACTOR HOMOLOG"/>
    <property type="match status" value="1"/>
</dbReference>
<evidence type="ECO:0000256" key="1">
    <source>
        <dbReference type="ARBA" id="ARBA00004123"/>
    </source>
</evidence>
<name>A0A9Q0K5E0_9MAGN</name>
<dbReference type="GO" id="GO:0045944">
    <property type="term" value="P:positive regulation of transcription by RNA polymerase II"/>
    <property type="evidence" value="ECO:0007669"/>
    <property type="project" value="InterPro"/>
</dbReference>
<dbReference type="InterPro" id="IPR002100">
    <property type="entry name" value="TF_MADSbox"/>
</dbReference>
<evidence type="ECO:0000256" key="2">
    <source>
        <dbReference type="ARBA" id="ARBA00023015"/>
    </source>
</evidence>
<dbReference type="PROSITE" id="PS51297">
    <property type="entry name" value="K_BOX"/>
    <property type="match status" value="1"/>
</dbReference>
<comment type="caution">
    <text evidence="9">The sequence shown here is derived from an EMBL/GenBank/DDBJ whole genome shotgun (WGS) entry which is preliminary data.</text>
</comment>
<feature type="domain" description="K-box" evidence="8">
    <location>
        <begin position="86"/>
        <end position="178"/>
    </location>
</feature>
<dbReference type="InterPro" id="IPR036879">
    <property type="entry name" value="TF_MADSbox_sf"/>
</dbReference>
<gene>
    <name evidence="9" type="ORF">NE237_024398</name>
</gene>
<sequence length="226" mass="25960">MAREKIQIKKIVNTTARQVTFSKRRRGLFKKAEELSVLCDAEVGLIVFSSTGKLFEYASSSMKEIVERHHLHSKNLQKLDKPSLELQLENSKYARLSKEISEKSNQLRRMRGEDLQELSIEELQQLEKSLEIGLNRVLERKGERIMEEISKLQRKGSQLEKENEQLRQLANMPRFQRHAFESENIVYEEGQSSESVTNICNSVGAPQDYDSSDTSLKLGLPFSSGI</sequence>
<accession>A0A9Q0K5E0</accession>
<dbReference type="Gene3D" id="3.40.1810.10">
    <property type="entry name" value="Transcription factor, MADS-box"/>
    <property type="match status" value="1"/>
</dbReference>
<protein>
    <submittedName>
        <fullName evidence="9">Uncharacterized protein</fullName>
    </submittedName>
</protein>
<dbReference type="Pfam" id="PF01486">
    <property type="entry name" value="K-box"/>
    <property type="match status" value="1"/>
</dbReference>
<feature type="domain" description="MADS-box" evidence="7">
    <location>
        <begin position="1"/>
        <end position="61"/>
    </location>
</feature>
<keyword evidence="2" id="KW-0805">Transcription regulation</keyword>
<proteinExistence type="predicted"/>
<organism evidence="9 10">
    <name type="scientific">Protea cynaroides</name>
    <dbReference type="NCBI Taxonomy" id="273540"/>
    <lineage>
        <taxon>Eukaryota</taxon>
        <taxon>Viridiplantae</taxon>
        <taxon>Streptophyta</taxon>
        <taxon>Embryophyta</taxon>
        <taxon>Tracheophyta</taxon>
        <taxon>Spermatophyta</taxon>
        <taxon>Magnoliopsida</taxon>
        <taxon>Proteales</taxon>
        <taxon>Proteaceae</taxon>
        <taxon>Protea</taxon>
    </lineage>
</organism>
<comment type="subcellular location">
    <subcellularLocation>
        <location evidence="1">Nucleus</location>
    </subcellularLocation>
</comment>
<keyword evidence="6" id="KW-0175">Coiled coil</keyword>
<dbReference type="GO" id="GO:0000977">
    <property type="term" value="F:RNA polymerase II transcription regulatory region sequence-specific DNA binding"/>
    <property type="evidence" value="ECO:0007669"/>
    <property type="project" value="InterPro"/>
</dbReference>
<keyword evidence="10" id="KW-1185">Reference proteome</keyword>
<evidence type="ECO:0000313" key="10">
    <source>
        <dbReference type="Proteomes" id="UP001141806"/>
    </source>
</evidence>
<evidence type="ECO:0000256" key="5">
    <source>
        <dbReference type="ARBA" id="ARBA00023242"/>
    </source>
</evidence>
<dbReference type="PROSITE" id="PS00350">
    <property type="entry name" value="MADS_BOX_1"/>
    <property type="match status" value="1"/>
</dbReference>
<dbReference type="GO" id="GO:0003700">
    <property type="term" value="F:DNA-binding transcription factor activity"/>
    <property type="evidence" value="ECO:0007669"/>
    <property type="project" value="InterPro"/>
</dbReference>
<evidence type="ECO:0000256" key="3">
    <source>
        <dbReference type="ARBA" id="ARBA00023125"/>
    </source>
</evidence>
<dbReference type="OrthoDB" id="1898716at2759"/>
<dbReference type="Proteomes" id="UP001141806">
    <property type="component" value="Unassembled WGS sequence"/>
</dbReference>
<evidence type="ECO:0000256" key="4">
    <source>
        <dbReference type="ARBA" id="ARBA00023163"/>
    </source>
</evidence>
<dbReference type="PRINTS" id="PR00404">
    <property type="entry name" value="MADSDOMAIN"/>
</dbReference>
<dbReference type="CDD" id="cd00265">
    <property type="entry name" value="MADS_MEF2_like"/>
    <property type="match status" value="1"/>
</dbReference>
<keyword evidence="3" id="KW-0238">DNA-binding</keyword>
<dbReference type="PROSITE" id="PS50066">
    <property type="entry name" value="MADS_BOX_2"/>
    <property type="match status" value="1"/>
</dbReference>
<dbReference type="SUPFAM" id="SSF55455">
    <property type="entry name" value="SRF-like"/>
    <property type="match status" value="1"/>
</dbReference>
<dbReference type="GO" id="GO:0005634">
    <property type="term" value="C:nucleus"/>
    <property type="evidence" value="ECO:0007669"/>
    <property type="project" value="UniProtKB-SubCell"/>
</dbReference>
<dbReference type="GO" id="GO:0046983">
    <property type="term" value="F:protein dimerization activity"/>
    <property type="evidence" value="ECO:0007669"/>
    <property type="project" value="InterPro"/>
</dbReference>
<evidence type="ECO:0000259" key="8">
    <source>
        <dbReference type="PROSITE" id="PS51297"/>
    </source>
</evidence>
<evidence type="ECO:0000313" key="9">
    <source>
        <dbReference type="EMBL" id="KAJ4964459.1"/>
    </source>
</evidence>
<dbReference type="InterPro" id="IPR050142">
    <property type="entry name" value="MADS-box/MEF2_TF"/>
</dbReference>
<dbReference type="AlphaFoldDB" id="A0A9Q0K5E0"/>
<dbReference type="Pfam" id="PF00319">
    <property type="entry name" value="SRF-TF"/>
    <property type="match status" value="1"/>
</dbReference>
<dbReference type="EMBL" id="JAMYWD010000008">
    <property type="protein sequence ID" value="KAJ4964459.1"/>
    <property type="molecule type" value="Genomic_DNA"/>
</dbReference>